<dbReference type="GO" id="GO:0016020">
    <property type="term" value="C:membrane"/>
    <property type="evidence" value="ECO:0007669"/>
    <property type="project" value="UniProtKB-SubCell"/>
</dbReference>
<comment type="subcellular location">
    <subcellularLocation>
        <location evidence="1">Membrane</location>
        <topology evidence="1">Multi-pass membrane protein</topology>
    </subcellularLocation>
</comment>
<keyword evidence="5" id="KW-1185">Reference proteome</keyword>
<dbReference type="Gene3D" id="2.70.170.10">
    <property type="entry name" value="Neurotransmitter-gated ion-channel ligand-binding domain"/>
    <property type="match status" value="1"/>
</dbReference>
<evidence type="ECO:0000256" key="2">
    <source>
        <dbReference type="SAM" id="MobiDB-lite"/>
    </source>
</evidence>
<dbReference type="InterPro" id="IPR006029">
    <property type="entry name" value="Neurotrans-gated_channel_TM"/>
</dbReference>
<dbReference type="PANTHER" id="PTHR18945">
    <property type="entry name" value="NEUROTRANSMITTER GATED ION CHANNEL"/>
    <property type="match status" value="1"/>
</dbReference>
<dbReference type="Gene3D" id="1.20.58.390">
    <property type="entry name" value="Neurotransmitter-gated ion-channel transmembrane domain"/>
    <property type="match status" value="1"/>
</dbReference>
<evidence type="ECO:0000256" key="1">
    <source>
        <dbReference type="ARBA" id="ARBA00004141"/>
    </source>
</evidence>
<evidence type="ECO:0000313" key="6">
    <source>
        <dbReference type="RefSeq" id="XP_018019606.1"/>
    </source>
</evidence>
<dbReference type="InterPro" id="IPR038050">
    <property type="entry name" value="Neuro_actylchol_rec"/>
</dbReference>
<feature type="domain" description="Neurotransmitter-gated ion-channel transmembrane" evidence="4">
    <location>
        <begin position="87"/>
        <end position="239"/>
    </location>
</feature>
<keyword evidence="3" id="KW-1133">Transmembrane helix</keyword>
<evidence type="ECO:0000313" key="5">
    <source>
        <dbReference type="Proteomes" id="UP000694843"/>
    </source>
</evidence>
<organism evidence="5 6">
    <name type="scientific">Hyalella azteca</name>
    <name type="common">Amphipod</name>
    <dbReference type="NCBI Taxonomy" id="294128"/>
    <lineage>
        <taxon>Eukaryota</taxon>
        <taxon>Metazoa</taxon>
        <taxon>Ecdysozoa</taxon>
        <taxon>Arthropoda</taxon>
        <taxon>Crustacea</taxon>
        <taxon>Multicrustacea</taxon>
        <taxon>Malacostraca</taxon>
        <taxon>Eumalacostraca</taxon>
        <taxon>Peracarida</taxon>
        <taxon>Amphipoda</taxon>
        <taxon>Senticaudata</taxon>
        <taxon>Talitrida</taxon>
        <taxon>Talitroidea</taxon>
        <taxon>Hyalellidae</taxon>
        <taxon>Hyalella</taxon>
    </lineage>
</organism>
<dbReference type="RefSeq" id="XP_018019606.1">
    <property type="nucleotide sequence ID" value="XM_018164117.1"/>
</dbReference>
<reference evidence="6" key="1">
    <citation type="submission" date="2025-08" db="UniProtKB">
        <authorList>
            <consortium name="RefSeq"/>
        </authorList>
    </citation>
    <scope>IDENTIFICATION</scope>
    <source>
        <tissue evidence="6">Whole organism</tissue>
    </source>
</reference>
<dbReference type="KEGG" id="hazt:108676076"/>
<feature type="transmembrane region" description="Helical" evidence="3">
    <location>
        <begin position="84"/>
        <end position="102"/>
    </location>
</feature>
<dbReference type="GO" id="GO:0004888">
    <property type="term" value="F:transmembrane signaling receptor activity"/>
    <property type="evidence" value="ECO:0007669"/>
    <property type="project" value="InterPro"/>
</dbReference>
<dbReference type="GO" id="GO:0005230">
    <property type="term" value="F:extracellular ligand-gated monoatomic ion channel activity"/>
    <property type="evidence" value="ECO:0007669"/>
    <property type="project" value="InterPro"/>
</dbReference>
<feature type="compositionally biased region" description="Polar residues" evidence="2">
    <location>
        <begin position="206"/>
        <end position="310"/>
    </location>
</feature>
<dbReference type="Proteomes" id="UP000694843">
    <property type="component" value="Unplaced"/>
</dbReference>
<dbReference type="OrthoDB" id="6335590at2759"/>
<keyword evidence="3" id="KW-0472">Membrane</keyword>
<dbReference type="Pfam" id="PF02932">
    <property type="entry name" value="Neur_chan_memb"/>
    <property type="match status" value="1"/>
</dbReference>
<evidence type="ECO:0000259" key="4">
    <source>
        <dbReference type="Pfam" id="PF02932"/>
    </source>
</evidence>
<dbReference type="InterPro" id="IPR036719">
    <property type="entry name" value="Neuro-gated_channel_TM_sf"/>
</dbReference>
<gene>
    <name evidence="6" type="primary">LOC108676076</name>
</gene>
<dbReference type="GeneID" id="108676076"/>
<feature type="region of interest" description="Disordered" evidence="2">
    <location>
        <begin position="189"/>
        <end position="310"/>
    </location>
</feature>
<proteinExistence type="predicted"/>
<feature type="transmembrane region" description="Helical" evidence="3">
    <location>
        <begin position="109"/>
        <end position="127"/>
    </location>
</feature>
<evidence type="ECO:0000256" key="3">
    <source>
        <dbReference type="SAM" id="Phobius"/>
    </source>
</evidence>
<sequence>MELAYYPFENYRCLLMFHSLGYDTEELRPSWADEPAVHFTDTQVSLPCEIDDVVIEHNTFVTTNRARRRLEAEIEMECYSGWTIKHTVVPFMLTVTLAYLAFFLHPRAVTARLMVSFLSFVIAMMVHEKTYSQVPQYPYTMAIEVFTGTCLGFIFCTVVETLVVDVICRSNDKLTAASYAREDCELKKGPKNWKSHWKSQQDWKSHRTGSLNGTESLNRTGSLNESLNRTKSLNESLNRTGSLTGSINRTGSLNKTGSLTGSINRTGSLTGSLNRTGSLYRTGSLTGSLKRTGSLNRTGSPNRNGSLNRVGSLNRTENLNVLGSLSRAGNLNWTGKIFTSRSAV</sequence>
<dbReference type="InterPro" id="IPR036734">
    <property type="entry name" value="Neur_chan_lig-bd_sf"/>
</dbReference>
<dbReference type="AlphaFoldDB" id="A0A8B7P3I9"/>
<protein>
    <submittedName>
        <fullName evidence="6">Probable ligand-gated ion channel 46</fullName>
    </submittedName>
</protein>
<feature type="transmembrane region" description="Helical" evidence="3">
    <location>
        <begin position="139"/>
        <end position="164"/>
    </location>
</feature>
<accession>A0A8B7P3I9</accession>
<dbReference type="SUPFAM" id="SSF63712">
    <property type="entry name" value="Nicotinic receptor ligand binding domain-like"/>
    <property type="match status" value="1"/>
</dbReference>
<keyword evidence="3" id="KW-0812">Transmembrane</keyword>
<dbReference type="InterPro" id="IPR006201">
    <property type="entry name" value="Neur_channel"/>
</dbReference>
<dbReference type="SUPFAM" id="SSF90112">
    <property type="entry name" value="Neurotransmitter-gated ion-channel transmembrane pore"/>
    <property type="match status" value="1"/>
</dbReference>
<name>A0A8B7P3I9_HYAAZ</name>